<dbReference type="PANTHER" id="PTHR35192:SF2">
    <property type="entry name" value="APPLE DOMAIN-CONTAINING PROTEIN"/>
    <property type="match status" value="1"/>
</dbReference>
<dbReference type="Pfam" id="PF21671">
    <property type="entry name" value="CPL1-like"/>
    <property type="match status" value="1"/>
</dbReference>
<gene>
    <name evidence="2" type="ORF">P691DRAFT_735384</name>
</gene>
<comment type="caution">
    <text evidence="2">The sequence shown here is derived from an EMBL/GenBank/DDBJ whole genome shotgun (WGS) entry which is preliminary data.</text>
</comment>
<sequence length="282" mass="29463">MRALNSFIKAIITTALVGGIGGLRGALATGGSGAYTDTCGQVNAELKVPQPLIPQNLIGIGIINACICVTDIPVFITTNVVAIAGTALAGKTSVISAITSMVQAVGQVCHYPDHAIGSCIKGAPCNFQCKDGYQPSPATKPTSCICPKPYLECNGKCGLYKGCPSGKPYYRRDSLSRELICPTGMEACGIWGRNARTWECVDTMSDLESCGGCVIHLPNGYGREGQDCTALPGVSDVSCVQGQCVVHKCMPGYDVHASGAECVYNEDEDPLVLAAQYGVELN</sequence>
<name>A0A9P5X8B5_9AGAR</name>
<reference evidence="2" key="1">
    <citation type="submission" date="2020-11" db="EMBL/GenBank/DDBJ databases">
        <authorList>
            <consortium name="DOE Joint Genome Institute"/>
            <person name="Ahrendt S."/>
            <person name="Riley R."/>
            <person name="Andreopoulos W."/>
            <person name="Labutti K."/>
            <person name="Pangilinan J."/>
            <person name="Ruiz-Duenas F.J."/>
            <person name="Barrasa J.M."/>
            <person name="Sanchez-Garcia M."/>
            <person name="Camarero S."/>
            <person name="Miyauchi S."/>
            <person name="Serrano A."/>
            <person name="Linde D."/>
            <person name="Babiker R."/>
            <person name="Drula E."/>
            <person name="Ayuso-Fernandez I."/>
            <person name="Pacheco R."/>
            <person name="Padilla G."/>
            <person name="Ferreira P."/>
            <person name="Barriuso J."/>
            <person name="Kellner H."/>
            <person name="Castanera R."/>
            <person name="Alfaro M."/>
            <person name="Ramirez L."/>
            <person name="Pisabarro A.G."/>
            <person name="Kuo A."/>
            <person name="Tritt A."/>
            <person name="Lipzen A."/>
            <person name="He G."/>
            <person name="Yan M."/>
            <person name="Ng V."/>
            <person name="Cullen D."/>
            <person name="Martin F."/>
            <person name="Rosso M.-N."/>
            <person name="Henrissat B."/>
            <person name="Hibbett D."/>
            <person name="Martinez A.T."/>
            <person name="Grigoriev I.V."/>
        </authorList>
    </citation>
    <scope>NUCLEOTIDE SEQUENCE</scope>
    <source>
        <strain evidence="2">MF-IS2</strain>
    </source>
</reference>
<feature type="domain" description="Protein CPL1-like" evidence="1">
    <location>
        <begin position="198"/>
        <end position="263"/>
    </location>
</feature>
<organism evidence="2 3">
    <name type="scientific">Macrolepiota fuliginosa MF-IS2</name>
    <dbReference type="NCBI Taxonomy" id="1400762"/>
    <lineage>
        <taxon>Eukaryota</taxon>
        <taxon>Fungi</taxon>
        <taxon>Dikarya</taxon>
        <taxon>Basidiomycota</taxon>
        <taxon>Agaricomycotina</taxon>
        <taxon>Agaricomycetes</taxon>
        <taxon>Agaricomycetidae</taxon>
        <taxon>Agaricales</taxon>
        <taxon>Agaricineae</taxon>
        <taxon>Agaricaceae</taxon>
        <taxon>Macrolepiota</taxon>
    </lineage>
</organism>
<dbReference type="Proteomes" id="UP000807342">
    <property type="component" value="Unassembled WGS sequence"/>
</dbReference>
<evidence type="ECO:0000259" key="1">
    <source>
        <dbReference type="Pfam" id="PF21671"/>
    </source>
</evidence>
<dbReference type="AlphaFoldDB" id="A0A9P5X8B5"/>
<evidence type="ECO:0000313" key="3">
    <source>
        <dbReference type="Proteomes" id="UP000807342"/>
    </source>
</evidence>
<accession>A0A9P5X8B5</accession>
<dbReference type="PANTHER" id="PTHR35192">
    <property type="entry name" value="PROTEIN, PUTATIVE-RELATED"/>
    <property type="match status" value="1"/>
</dbReference>
<dbReference type="EMBL" id="MU151318">
    <property type="protein sequence ID" value="KAF9445196.1"/>
    <property type="molecule type" value="Genomic_DNA"/>
</dbReference>
<dbReference type="OrthoDB" id="439917at2759"/>
<keyword evidence="3" id="KW-1185">Reference proteome</keyword>
<dbReference type="InterPro" id="IPR038955">
    <property type="entry name" value="PriA/CPL1_fungi"/>
</dbReference>
<protein>
    <recommendedName>
        <fullName evidence="1">Protein CPL1-like domain-containing protein</fullName>
    </recommendedName>
</protein>
<proteinExistence type="predicted"/>
<dbReference type="InterPro" id="IPR048661">
    <property type="entry name" value="CPL1-like"/>
</dbReference>
<evidence type="ECO:0000313" key="2">
    <source>
        <dbReference type="EMBL" id="KAF9445196.1"/>
    </source>
</evidence>